<evidence type="ECO:0000256" key="3">
    <source>
        <dbReference type="ARBA" id="ARBA00023015"/>
    </source>
</evidence>
<dbReference type="Proteomes" id="UP000220768">
    <property type="component" value="Unassembled WGS sequence"/>
</dbReference>
<dbReference type="InterPro" id="IPR016032">
    <property type="entry name" value="Sig_transdc_resp-reg_C-effctor"/>
</dbReference>
<keyword evidence="4 7" id="KW-0238">DNA-binding</keyword>
<evidence type="ECO:0000256" key="5">
    <source>
        <dbReference type="ARBA" id="ARBA00023163"/>
    </source>
</evidence>
<dbReference type="Pfam" id="PF00486">
    <property type="entry name" value="Trans_reg_C"/>
    <property type="match status" value="1"/>
</dbReference>
<name>A0A2A6J768_9HYPH</name>
<evidence type="ECO:0000256" key="2">
    <source>
        <dbReference type="ARBA" id="ARBA00023012"/>
    </source>
</evidence>
<dbReference type="PANTHER" id="PTHR48111:SF67">
    <property type="entry name" value="TRANSCRIPTIONAL REGULATORY PROTEIN TCTD"/>
    <property type="match status" value="1"/>
</dbReference>
<evidence type="ECO:0000256" key="6">
    <source>
        <dbReference type="PROSITE-ProRule" id="PRU00169"/>
    </source>
</evidence>
<feature type="DNA-binding region" description="OmpR/PhoB-type" evidence="7">
    <location>
        <begin position="124"/>
        <end position="218"/>
    </location>
</feature>
<dbReference type="GO" id="GO:0005829">
    <property type="term" value="C:cytosol"/>
    <property type="evidence" value="ECO:0007669"/>
    <property type="project" value="TreeGrafter"/>
</dbReference>
<keyword evidence="3" id="KW-0805">Transcription regulation</keyword>
<evidence type="ECO:0000313" key="11">
    <source>
        <dbReference type="Proteomes" id="UP000220768"/>
    </source>
</evidence>
<dbReference type="PANTHER" id="PTHR48111">
    <property type="entry name" value="REGULATOR OF RPOS"/>
    <property type="match status" value="1"/>
</dbReference>
<dbReference type="SUPFAM" id="SSF46894">
    <property type="entry name" value="C-terminal effector domain of the bipartite response regulators"/>
    <property type="match status" value="1"/>
</dbReference>
<dbReference type="GO" id="GO:0000156">
    <property type="term" value="F:phosphorelay response regulator activity"/>
    <property type="evidence" value="ECO:0007669"/>
    <property type="project" value="TreeGrafter"/>
</dbReference>
<dbReference type="SMART" id="SM00448">
    <property type="entry name" value="REC"/>
    <property type="match status" value="1"/>
</dbReference>
<dbReference type="Gene3D" id="3.40.50.2300">
    <property type="match status" value="1"/>
</dbReference>
<dbReference type="CDD" id="cd00383">
    <property type="entry name" value="trans_reg_C"/>
    <property type="match status" value="1"/>
</dbReference>
<comment type="caution">
    <text evidence="10">The sequence shown here is derived from an EMBL/GenBank/DDBJ whole genome shotgun (WGS) entry which is preliminary data.</text>
</comment>
<gene>
    <name evidence="10" type="ORF">CO666_23705</name>
</gene>
<dbReference type="InterPro" id="IPR011006">
    <property type="entry name" value="CheY-like_superfamily"/>
</dbReference>
<dbReference type="RefSeq" id="WP_097614599.1">
    <property type="nucleotide sequence ID" value="NZ_NWSV01000020.1"/>
</dbReference>
<accession>A0A2A6J768</accession>
<dbReference type="SMART" id="SM00862">
    <property type="entry name" value="Trans_reg_C"/>
    <property type="match status" value="1"/>
</dbReference>
<evidence type="ECO:0000259" key="8">
    <source>
        <dbReference type="PROSITE" id="PS50110"/>
    </source>
</evidence>
<evidence type="ECO:0000259" key="9">
    <source>
        <dbReference type="PROSITE" id="PS51755"/>
    </source>
</evidence>
<dbReference type="InterPro" id="IPR001867">
    <property type="entry name" value="OmpR/PhoB-type_DNA-bd"/>
</dbReference>
<evidence type="ECO:0000256" key="7">
    <source>
        <dbReference type="PROSITE-ProRule" id="PRU01091"/>
    </source>
</evidence>
<dbReference type="GO" id="GO:0000976">
    <property type="term" value="F:transcription cis-regulatory region binding"/>
    <property type="evidence" value="ECO:0007669"/>
    <property type="project" value="TreeGrafter"/>
</dbReference>
<dbReference type="PROSITE" id="PS51755">
    <property type="entry name" value="OMPR_PHOB"/>
    <property type="match status" value="1"/>
</dbReference>
<dbReference type="SUPFAM" id="SSF52172">
    <property type="entry name" value="CheY-like"/>
    <property type="match status" value="1"/>
</dbReference>
<keyword evidence="5" id="KW-0804">Transcription</keyword>
<dbReference type="InterPro" id="IPR036388">
    <property type="entry name" value="WH-like_DNA-bd_sf"/>
</dbReference>
<dbReference type="Pfam" id="PF00072">
    <property type="entry name" value="Response_reg"/>
    <property type="match status" value="1"/>
</dbReference>
<keyword evidence="1 6" id="KW-0597">Phosphoprotein</keyword>
<keyword evidence="11" id="KW-1185">Reference proteome</keyword>
<evidence type="ECO:0000313" key="10">
    <source>
        <dbReference type="EMBL" id="PDT01694.1"/>
    </source>
</evidence>
<dbReference type="CDD" id="cd17624">
    <property type="entry name" value="REC_OmpR_PmrA-like"/>
    <property type="match status" value="1"/>
</dbReference>
<feature type="domain" description="OmpR/PhoB-type" evidence="9">
    <location>
        <begin position="124"/>
        <end position="218"/>
    </location>
</feature>
<dbReference type="FunFam" id="3.40.50.2300:FF:000002">
    <property type="entry name" value="DNA-binding response regulator PhoP"/>
    <property type="match status" value="1"/>
</dbReference>
<evidence type="ECO:0000256" key="4">
    <source>
        <dbReference type="ARBA" id="ARBA00023125"/>
    </source>
</evidence>
<dbReference type="Gene3D" id="6.10.250.690">
    <property type="match status" value="1"/>
</dbReference>
<dbReference type="GO" id="GO:0006355">
    <property type="term" value="P:regulation of DNA-templated transcription"/>
    <property type="evidence" value="ECO:0007669"/>
    <property type="project" value="InterPro"/>
</dbReference>
<dbReference type="AlphaFoldDB" id="A0A2A6J768"/>
<dbReference type="InterPro" id="IPR001789">
    <property type="entry name" value="Sig_transdc_resp-reg_receiver"/>
</dbReference>
<protein>
    <submittedName>
        <fullName evidence="10">DNA-binding response regulator</fullName>
    </submittedName>
</protein>
<reference evidence="10 11" key="1">
    <citation type="submission" date="2017-09" db="EMBL/GenBank/DDBJ databases">
        <title>Comparative genomics of rhizobia isolated from Phaseolus vulgaris in China.</title>
        <authorList>
            <person name="Tong W."/>
        </authorList>
    </citation>
    <scope>NUCLEOTIDE SEQUENCE [LARGE SCALE GENOMIC DNA]</scope>
    <source>
        <strain evidence="10 11">C5</strain>
    </source>
</reference>
<dbReference type="EMBL" id="NWSV01000020">
    <property type="protein sequence ID" value="PDT01694.1"/>
    <property type="molecule type" value="Genomic_DNA"/>
</dbReference>
<organism evidence="10 11">
    <name type="scientific">Rhizobium chutanense</name>
    <dbReference type="NCBI Taxonomy" id="2035448"/>
    <lineage>
        <taxon>Bacteria</taxon>
        <taxon>Pseudomonadati</taxon>
        <taxon>Pseudomonadota</taxon>
        <taxon>Alphaproteobacteria</taxon>
        <taxon>Hyphomicrobiales</taxon>
        <taxon>Rhizobiaceae</taxon>
        <taxon>Rhizobium/Agrobacterium group</taxon>
        <taxon>Rhizobium</taxon>
    </lineage>
</organism>
<dbReference type="InterPro" id="IPR039420">
    <property type="entry name" value="WalR-like"/>
</dbReference>
<dbReference type="Gene3D" id="1.10.10.10">
    <property type="entry name" value="Winged helix-like DNA-binding domain superfamily/Winged helix DNA-binding domain"/>
    <property type="match status" value="1"/>
</dbReference>
<sequence>MRILVIEDDVMLGRALVQALDDAGMSVDWVRDGQLGDEAVAVGGHGLVLLDLGLPGRSGLEILRTLRSAGDKRPILVITARDKLDDRVTGLDLGADDYLVKPFQVKELLARMRAVLRRHGGQAVSILYTSEIELDLSSHEVKYRGCGEVLPAREFALLQALLERPGTILSRTQLEERLYGWGEEVESNAIDVLIHYVRRKFDKDIIRNVRGAGWMVPK</sequence>
<dbReference type="GO" id="GO:0032993">
    <property type="term" value="C:protein-DNA complex"/>
    <property type="evidence" value="ECO:0007669"/>
    <property type="project" value="TreeGrafter"/>
</dbReference>
<feature type="modified residue" description="4-aspartylphosphate" evidence="6">
    <location>
        <position position="51"/>
    </location>
</feature>
<dbReference type="PROSITE" id="PS50110">
    <property type="entry name" value="RESPONSE_REGULATORY"/>
    <property type="match status" value="1"/>
</dbReference>
<feature type="domain" description="Response regulatory" evidence="8">
    <location>
        <begin position="2"/>
        <end position="116"/>
    </location>
</feature>
<proteinExistence type="predicted"/>
<evidence type="ECO:0000256" key="1">
    <source>
        <dbReference type="ARBA" id="ARBA00022553"/>
    </source>
</evidence>
<keyword evidence="2" id="KW-0902">Two-component regulatory system</keyword>